<evidence type="ECO:0000256" key="1">
    <source>
        <dbReference type="SAM" id="MobiDB-lite"/>
    </source>
</evidence>
<dbReference type="AlphaFoldDB" id="A0A074WZP7"/>
<dbReference type="Pfam" id="PF08313">
    <property type="entry name" value="SCA7"/>
    <property type="match status" value="1"/>
</dbReference>
<keyword evidence="4" id="KW-1185">Reference proteome</keyword>
<dbReference type="InterPro" id="IPR013243">
    <property type="entry name" value="SCA7_dom"/>
</dbReference>
<sequence length="101" mass="10952">MAMQFNAEPAVQDPRFAPNTATDNSSTQPPDDDPSAMSAAREHVDIDKQCGVPQFNGVPCPAPLACQSHTIKDKYGVPGRTAPLEHLIARQQQEMAQLPKQ</sequence>
<dbReference type="RefSeq" id="XP_013431395.1">
    <property type="nucleotide sequence ID" value="XM_013575941.1"/>
</dbReference>
<accession>A0A074WZP7</accession>
<evidence type="ECO:0000313" key="3">
    <source>
        <dbReference type="EMBL" id="KEQ76969.1"/>
    </source>
</evidence>
<feature type="compositionally biased region" description="Polar residues" evidence="1">
    <location>
        <begin position="19"/>
        <end position="29"/>
    </location>
</feature>
<dbReference type="OrthoDB" id="21678at2759"/>
<organism evidence="3 4">
    <name type="scientific">Aureobasidium namibiae CBS 147.97</name>
    <dbReference type="NCBI Taxonomy" id="1043004"/>
    <lineage>
        <taxon>Eukaryota</taxon>
        <taxon>Fungi</taxon>
        <taxon>Dikarya</taxon>
        <taxon>Ascomycota</taxon>
        <taxon>Pezizomycotina</taxon>
        <taxon>Dothideomycetes</taxon>
        <taxon>Dothideomycetidae</taxon>
        <taxon>Dothideales</taxon>
        <taxon>Saccotheciaceae</taxon>
        <taxon>Aureobasidium</taxon>
    </lineage>
</organism>
<proteinExistence type="predicted"/>
<protein>
    <recommendedName>
        <fullName evidence="2">SCA7 domain-containing protein</fullName>
    </recommendedName>
</protein>
<dbReference type="EMBL" id="KL584703">
    <property type="protein sequence ID" value="KEQ76969.1"/>
    <property type="molecule type" value="Genomic_DNA"/>
</dbReference>
<dbReference type="HOGENOM" id="CLU_2291150_0_0_1"/>
<evidence type="ECO:0000313" key="4">
    <source>
        <dbReference type="Proteomes" id="UP000027730"/>
    </source>
</evidence>
<dbReference type="STRING" id="1043004.A0A074WZP7"/>
<reference evidence="3 4" key="1">
    <citation type="journal article" date="2014" name="BMC Genomics">
        <title>Genome sequencing of four Aureobasidium pullulans varieties: biotechnological potential, stress tolerance, and description of new species.</title>
        <authorList>
            <person name="Gostin Ar C."/>
            <person name="Ohm R.A."/>
            <person name="Kogej T."/>
            <person name="Sonjak S."/>
            <person name="Turk M."/>
            <person name="Zajc J."/>
            <person name="Zalar P."/>
            <person name="Grube M."/>
            <person name="Sun H."/>
            <person name="Han J."/>
            <person name="Sharma A."/>
            <person name="Chiniquy J."/>
            <person name="Ngan C.Y."/>
            <person name="Lipzen A."/>
            <person name="Barry K."/>
            <person name="Grigoriev I.V."/>
            <person name="Gunde-Cimerman N."/>
        </authorList>
    </citation>
    <scope>NUCLEOTIDE SEQUENCE [LARGE SCALE GENOMIC DNA]</scope>
    <source>
        <strain evidence="3 4">CBS 147.97</strain>
    </source>
</reference>
<gene>
    <name evidence="3" type="ORF">M436DRAFT_78699</name>
</gene>
<dbReference type="Proteomes" id="UP000027730">
    <property type="component" value="Unassembled WGS sequence"/>
</dbReference>
<dbReference type="GeneID" id="25416280"/>
<name>A0A074WZP7_9PEZI</name>
<feature type="domain" description="SCA7" evidence="2">
    <location>
        <begin position="37"/>
        <end position="101"/>
    </location>
</feature>
<evidence type="ECO:0000259" key="2">
    <source>
        <dbReference type="PROSITE" id="PS51505"/>
    </source>
</evidence>
<feature type="region of interest" description="Disordered" evidence="1">
    <location>
        <begin position="1"/>
        <end position="41"/>
    </location>
</feature>
<dbReference type="PROSITE" id="PS51505">
    <property type="entry name" value="SCA7"/>
    <property type="match status" value="1"/>
</dbReference>